<dbReference type="Pfam" id="PF07833">
    <property type="entry name" value="Cu_amine_oxidN1"/>
    <property type="match status" value="1"/>
</dbReference>
<dbReference type="RefSeq" id="WP_116188155.1">
    <property type="nucleotide sequence ID" value="NZ_QTTN01000005.1"/>
</dbReference>
<dbReference type="EMBL" id="QTTN01000005">
    <property type="protein sequence ID" value="REE91403.1"/>
    <property type="molecule type" value="Genomic_DNA"/>
</dbReference>
<proteinExistence type="predicted"/>
<dbReference type="InterPro" id="IPR012854">
    <property type="entry name" value="Cu_amine_oxidase-like_N"/>
</dbReference>
<evidence type="ECO:0000313" key="4">
    <source>
        <dbReference type="Proteomes" id="UP000256304"/>
    </source>
</evidence>
<dbReference type="SUPFAM" id="SSF55383">
    <property type="entry name" value="Copper amine oxidase, domain N"/>
    <property type="match status" value="1"/>
</dbReference>
<dbReference type="Proteomes" id="UP000256304">
    <property type="component" value="Unassembled WGS sequence"/>
</dbReference>
<feature type="signal peptide" evidence="1">
    <location>
        <begin position="1"/>
        <end position="22"/>
    </location>
</feature>
<accession>A0A3D9SBY3</accession>
<evidence type="ECO:0000256" key="1">
    <source>
        <dbReference type="SAM" id="SignalP"/>
    </source>
</evidence>
<evidence type="ECO:0000313" key="3">
    <source>
        <dbReference type="EMBL" id="REE91403.1"/>
    </source>
</evidence>
<protein>
    <submittedName>
        <fullName evidence="3">N-acetylmuramoyl-L-alanine amidase/phosphate transport system substrate-binding protein</fullName>
    </submittedName>
</protein>
<evidence type="ECO:0000259" key="2">
    <source>
        <dbReference type="Pfam" id="PF07833"/>
    </source>
</evidence>
<keyword evidence="1" id="KW-0732">Signal</keyword>
<feature type="domain" description="Copper amine oxidase-like N-terminal" evidence="2">
    <location>
        <begin position="30"/>
        <end position="129"/>
    </location>
</feature>
<dbReference type="InterPro" id="IPR036582">
    <property type="entry name" value="Mao_N_sf"/>
</dbReference>
<gene>
    <name evidence="3" type="ORF">A8990_105108</name>
</gene>
<dbReference type="AlphaFoldDB" id="A0A3D9SBY3"/>
<dbReference type="OrthoDB" id="2005648at2"/>
<organism evidence="3 4">
    <name type="scientific">Paenibacillus taihuensis</name>
    <dbReference type="NCBI Taxonomy" id="1156355"/>
    <lineage>
        <taxon>Bacteria</taxon>
        <taxon>Bacillati</taxon>
        <taxon>Bacillota</taxon>
        <taxon>Bacilli</taxon>
        <taxon>Bacillales</taxon>
        <taxon>Paenibacillaceae</taxon>
        <taxon>Paenibacillus</taxon>
    </lineage>
</organism>
<feature type="chain" id="PRO_5017765307" evidence="1">
    <location>
        <begin position="23"/>
        <end position="129"/>
    </location>
</feature>
<keyword evidence="4" id="KW-1185">Reference proteome</keyword>
<dbReference type="Gene3D" id="3.30.457.10">
    <property type="entry name" value="Copper amine oxidase-like, N-terminal domain"/>
    <property type="match status" value="1"/>
</dbReference>
<reference evidence="3 4" key="1">
    <citation type="submission" date="2018-08" db="EMBL/GenBank/DDBJ databases">
        <title>Genomic Encyclopedia of Type Strains, Phase III (KMG-III): the genomes of soil and plant-associated and newly described type strains.</title>
        <authorList>
            <person name="Whitman W."/>
        </authorList>
    </citation>
    <scope>NUCLEOTIDE SEQUENCE [LARGE SCALE GENOMIC DNA]</scope>
    <source>
        <strain evidence="3 4">CGMCC 1.10966</strain>
    </source>
</reference>
<comment type="caution">
    <text evidence="3">The sequence shown here is derived from an EMBL/GenBank/DDBJ whole genome shotgun (WGS) entry which is preliminary data.</text>
</comment>
<sequence length="129" mass="13586">MKRIITLTAALSLLAASPVAHAAKPSRIVANERTVLTSVPSIVENGRTLVPLRVVAEALGAYVSWDAKTRTADVRKWTESIAFKPGSKTATAVYGSINPGPQTVALDAAAVSQQGRVYVPLRMIAVSFG</sequence>
<name>A0A3D9SBY3_9BACL</name>